<keyword evidence="7" id="KW-1185">Reference proteome</keyword>
<evidence type="ECO:0000256" key="5">
    <source>
        <dbReference type="RuleBase" id="RU004508"/>
    </source>
</evidence>
<sequence>MSKARIIPFFNYPALFYQQEEKFISIFKDVCSRGAYILQKDLVEFEENLKKFLDVKYVFGVADGTNAIILGLNAAGIGPGDEVIVPSHTYIASAAAVALVGAKPVLCDIGEDNLIDPASVKEKLTQKTKAIMPVHVNGRTCKMDDLRDIAQQHNLMIVEDAAQALGSKYKGKGAGTFGKFGTYSFYPAKVLGCFGDGGAIVTNDEEIARKVSLLRDHGRDERGRVITWGTNSRLDNLQAAILNFKLQSYNEDIKRRREIAKKYDESLKSIKELTLPPSPNENQAHFDIYQNYELAADRRDDLKAYLQEKGISTIIQWAGVPVHKFIELGFNEILPKTENFFERCLMLPMNVSLSDDDINYICDSIHFFYSHNKIN</sequence>
<evidence type="ECO:0000256" key="4">
    <source>
        <dbReference type="PIRSR" id="PIRSR000390-2"/>
    </source>
</evidence>
<gene>
    <name evidence="6" type="primary">fdtB</name>
    <name evidence="6" type="ORF">Cva_00971</name>
</gene>
<proteinExistence type="inferred from homology"/>
<dbReference type="InterPro" id="IPR015422">
    <property type="entry name" value="PyrdxlP-dep_Trfase_small"/>
</dbReference>
<dbReference type="SUPFAM" id="SSF53383">
    <property type="entry name" value="PLP-dependent transferases"/>
    <property type="match status" value="1"/>
</dbReference>
<dbReference type="Gene3D" id="3.90.1150.10">
    <property type="entry name" value="Aspartate Aminotransferase, domain 1"/>
    <property type="match status" value="1"/>
</dbReference>
<dbReference type="Proteomes" id="UP000036771">
    <property type="component" value="Unassembled WGS sequence"/>
</dbReference>
<dbReference type="InterPro" id="IPR015421">
    <property type="entry name" value="PyrdxlP-dep_Trfase_major"/>
</dbReference>
<dbReference type="GO" id="GO:0000271">
    <property type="term" value="P:polysaccharide biosynthetic process"/>
    <property type="evidence" value="ECO:0007669"/>
    <property type="project" value="TreeGrafter"/>
</dbReference>
<dbReference type="STRING" id="1629334.Cva_00971"/>
<comment type="similarity">
    <text evidence="2 5">Belongs to the DegT/DnrJ/EryC1 family.</text>
</comment>
<dbReference type="GO" id="GO:0008483">
    <property type="term" value="F:transaminase activity"/>
    <property type="evidence" value="ECO:0007669"/>
    <property type="project" value="TreeGrafter"/>
</dbReference>
<feature type="active site" description="Proton acceptor" evidence="3">
    <location>
        <position position="189"/>
    </location>
</feature>
<keyword evidence="1 4" id="KW-0663">Pyridoxal phosphate</keyword>
<dbReference type="PANTHER" id="PTHR30244:SF36">
    <property type="entry name" value="3-OXO-GLUCOSE-6-PHOSPHATE:GLUTAMATE AMINOTRANSFERASE"/>
    <property type="match status" value="1"/>
</dbReference>
<reference evidence="6 7" key="1">
    <citation type="submission" date="2015-03" db="EMBL/GenBank/DDBJ databases">
        <title>Caedibacter varicaedens, whole genome shotgun sequence.</title>
        <authorList>
            <person name="Suzuki H."/>
            <person name="Dapper A.L."/>
            <person name="Gibson A.K."/>
            <person name="Jackson C."/>
            <person name="Lee H."/>
            <person name="Pejaver V.R."/>
            <person name="Doak T."/>
            <person name="Lynch M."/>
        </authorList>
    </citation>
    <scope>NUCLEOTIDE SEQUENCE [LARGE SCALE GENOMIC DNA]</scope>
</reference>
<dbReference type="CDD" id="cd00616">
    <property type="entry name" value="AHBA_syn"/>
    <property type="match status" value="1"/>
</dbReference>
<evidence type="ECO:0000256" key="3">
    <source>
        <dbReference type="PIRSR" id="PIRSR000390-1"/>
    </source>
</evidence>
<comment type="caution">
    <text evidence="6">The sequence shown here is derived from an EMBL/GenBank/DDBJ whole genome shotgun (WGS) entry which is preliminary data.</text>
</comment>
<evidence type="ECO:0000256" key="2">
    <source>
        <dbReference type="ARBA" id="ARBA00037999"/>
    </source>
</evidence>
<dbReference type="InterPro" id="IPR000653">
    <property type="entry name" value="DegT/StrS_aminotransferase"/>
</dbReference>
<dbReference type="GO" id="GO:0030170">
    <property type="term" value="F:pyridoxal phosphate binding"/>
    <property type="evidence" value="ECO:0007669"/>
    <property type="project" value="TreeGrafter"/>
</dbReference>
<evidence type="ECO:0000313" key="7">
    <source>
        <dbReference type="Proteomes" id="UP000036771"/>
    </source>
</evidence>
<feature type="modified residue" description="N6-(pyridoxal phosphate)lysine" evidence="4">
    <location>
        <position position="189"/>
    </location>
</feature>
<dbReference type="Gene3D" id="3.40.640.10">
    <property type="entry name" value="Type I PLP-dependent aspartate aminotransferase-like (Major domain)"/>
    <property type="match status" value="1"/>
</dbReference>
<dbReference type="Pfam" id="PF01041">
    <property type="entry name" value="DegT_DnrJ_EryC1"/>
    <property type="match status" value="1"/>
</dbReference>
<name>A0A0K8MCX3_9PROT</name>
<organism evidence="6 7">
    <name type="scientific">Caedimonas varicaedens</name>
    <dbReference type="NCBI Taxonomy" id="1629334"/>
    <lineage>
        <taxon>Bacteria</taxon>
        <taxon>Pseudomonadati</taxon>
        <taxon>Pseudomonadota</taxon>
        <taxon>Alphaproteobacteria</taxon>
        <taxon>Holosporales</taxon>
        <taxon>Caedimonadaceae</taxon>
        <taxon>Caedimonas</taxon>
    </lineage>
</organism>
<evidence type="ECO:0000256" key="1">
    <source>
        <dbReference type="ARBA" id="ARBA00022898"/>
    </source>
</evidence>
<dbReference type="OrthoDB" id="9768668at2"/>
<evidence type="ECO:0000313" key="6">
    <source>
        <dbReference type="EMBL" id="GAO98322.1"/>
    </source>
</evidence>
<dbReference type="EMBL" id="BBVC01000042">
    <property type="protein sequence ID" value="GAO98322.1"/>
    <property type="molecule type" value="Genomic_DNA"/>
</dbReference>
<dbReference type="InterPro" id="IPR015424">
    <property type="entry name" value="PyrdxlP-dep_Trfase"/>
</dbReference>
<dbReference type="AlphaFoldDB" id="A0A0K8MCX3"/>
<protein>
    <submittedName>
        <fullName evidence="6">dTDP-3-amino-3,6-dideoxy-alpha-D-galactopyranose transaminase</fullName>
    </submittedName>
</protein>
<dbReference type="PIRSF" id="PIRSF000390">
    <property type="entry name" value="PLP_StrS"/>
    <property type="match status" value="1"/>
</dbReference>
<accession>A0A0K8MCX3</accession>
<dbReference type="PANTHER" id="PTHR30244">
    <property type="entry name" value="TRANSAMINASE"/>
    <property type="match status" value="1"/>
</dbReference>